<feature type="region of interest" description="Disordered" evidence="1">
    <location>
        <begin position="1"/>
        <end position="87"/>
    </location>
</feature>
<comment type="caution">
    <text evidence="2">The sequence shown here is derived from an EMBL/GenBank/DDBJ whole genome shotgun (WGS) entry which is preliminary data.</text>
</comment>
<protein>
    <submittedName>
        <fullName evidence="2">Uncharacterized protein</fullName>
    </submittedName>
</protein>
<evidence type="ECO:0000256" key="1">
    <source>
        <dbReference type="SAM" id="MobiDB-lite"/>
    </source>
</evidence>
<accession>A0AAV7PNR4</accession>
<dbReference type="AlphaFoldDB" id="A0AAV7PNR4"/>
<sequence>MPPRGIQEARGSEHKEQPGSKEPDADGDIPVKRPRTLNRDEPSTNLADQRGEGTGLRRKEAGGKGDIQEIGQRETEVKKEKVIEETG</sequence>
<keyword evidence="3" id="KW-1185">Reference proteome</keyword>
<dbReference type="EMBL" id="JANPWB010000011">
    <property type="protein sequence ID" value="KAJ1128981.1"/>
    <property type="molecule type" value="Genomic_DNA"/>
</dbReference>
<proteinExistence type="predicted"/>
<name>A0AAV7PNR4_PLEWA</name>
<organism evidence="2 3">
    <name type="scientific">Pleurodeles waltl</name>
    <name type="common">Iberian ribbed newt</name>
    <dbReference type="NCBI Taxonomy" id="8319"/>
    <lineage>
        <taxon>Eukaryota</taxon>
        <taxon>Metazoa</taxon>
        <taxon>Chordata</taxon>
        <taxon>Craniata</taxon>
        <taxon>Vertebrata</taxon>
        <taxon>Euteleostomi</taxon>
        <taxon>Amphibia</taxon>
        <taxon>Batrachia</taxon>
        <taxon>Caudata</taxon>
        <taxon>Salamandroidea</taxon>
        <taxon>Salamandridae</taxon>
        <taxon>Pleurodelinae</taxon>
        <taxon>Pleurodeles</taxon>
    </lineage>
</organism>
<dbReference type="Proteomes" id="UP001066276">
    <property type="component" value="Chromosome 7"/>
</dbReference>
<reference evidence="2" key="1">
    <citation type="journal article" date="2022" name="bioRxiv">
        <title>Sequencing and chromosome-scale assembly of the giantPleurodeles waltlgenome.</title>
        <authorList>
            <person name="Brown T."/>
            <person name="Elewa A."/>
            <person name="Iarovenko S."/>
            <person name="Subramanian E."/>
            <person name="Araus A.J."/>
            <person name="Petzold A."/>
            <person name="Susuki M."/>
            <person name="Suzuki K.-i.T."/>
            <person name="Hayashi T."/>
            <person name="Toyoda A."/>
            <person name="Oliveira C."/>
            <person name="Osipova E."/>
            <person name="Leigh N.D."/>
            <person name="Simon A."/>
            <person name="Yun M.H."/>
        </authorList>
    </citation>
    <scope>NUCLEOTIDE SEQUENCE</scope>
    <source>
        <strain evidence="2">20211129_DDA</strain>
        <tissue evidence="2">Liver</tissue>
    </source>
</reference>
<gene>
    <name evidence="2" type="ORF">NDU88_007352</name>
</gene>
<feature type="compositionally biased region" description="Basic and acidic residues" evidence="1">
    <location>
        <begin position="10"/>
        <end position="24"/>
    </location>
</feature>
<evidence type="ECO:0000313" key="2">
    <source>
        <dbReference type="EMBL" id="KAJ1128981.1"/>
    </source>
</evidence>
<feature type="compositionally biased region" description="Basic and acidic residues" evidence="1">
    <location>
        <begin position="49"/>
        <end position="87"/>
    </location>
</feature>
<evidence type="ECO:0000313" key="3">
    <source>
        <dbReference type="Proteomes" id="UP001066276"/>
    </source>
</evidence>